<accession>A0A3L6TVI4</accession>
<dbReference type="EMBL" id="PQIB02000001">
    <property type="protein sequence ID" value="RLN43485.1"/>
    <property type="molecule type" value="Genomic_DNA"/>
</dbReference>
<evidence type="ECO:0000256" key="1">
    <source>
        <dbReference type="SAM" id="MobiDB-lite"/>
    </source>
</evidence>
<gene>
    <name evidence="2" type="ORF">C2845_PM01G46250</name>
</gene>
<comment type="caution">
    <text evidence="2">The sequence shown here is derived from an EMBL/GenBank/DDBJ whole genome shotgun (WGS) entry which is preliminary data.</text>
</comment>
<dbReference type="AlphaFoldDB" id="A0A3L6TVI4"/>
<feature type="region of interest" description="Disordered" evidence="1">
    <location>
        <begin position="132"/>
        <end position="193"/>
    </location>
</feature>
<reference evidence="3" key="1">
    <citation type="journal article" date="2019" name="Nat. Commun.">
        <title>The genome of broomcorn millet.</title>
        <authorList>
            <person name="Zou C."/>
            <person name="Miki D."/>
            <person name="Li D."/>
            <person name="Tang Q."/>
            <person name="Xiao L."/>
            <person name="Rajput S."/>
            <person name="Deng P."/>
            <person name="Jia W."/>
            <person name="Huang R."/>
            <person name="Zhang M."/>
            <person name="Sun Y."/>
            <person name="Hu J."/>
            <person name="Fu X."/>
            <person name="Schnable P.S."/>
            <person name="Li F."/>
            <person name="Zhang H."/>
            <person name="Feng B."/>
            <person name="Zhu X."/>
            <person name="Liu R."/>
            <person name="Schnable J.C."/>
            <person name="Zhu J.-K."/>
            <person name="Zhang H."/>
        </authorList>
    </citation>
    <scope>NUCLEOTIDE SEQUENCE [LARGE SCALE GENOMIC DNA]</scope>
</reference>
<sequence length="257" mass="28434">MPHAWTPEIVERIIGNWCALQCINTDLVRPRDTRHIDLWAWTADPSDIPKRVWLAFTHRASDQSSVVFVAEAPPEHWHQGATFEVFLHMPLLEDYSAVEGNLQEAVSNPGSITPIRRSYEWRYGLVDDAPPGSRSRYPARLQRPPRKPAGSGRDGTSNGVGRAVDRGERGERGARAVSGKQGRGARDGRGPLYADGGVRCPGLHREGLPLRCAAWPRRLPPRECSLVRGGRRRGDGAGQPRLQPPTLVDEDAIGPRC</sequence>
<evidence type="ECO:0000313" key="3">
    <source>
        <dbReference type="Proteomes" id="UP000275267"/>
    </source>
</evidence>
<name>A0A3L6TVI4_PANMI</name>
<dbReference type="PANTHER" id="PTHR33087">
    <property type="entry name" value="OS07G0539200 PROTEIN"/>
    <property type="match status" value="1"/>
</dbReference>
<dbReference type="OrthoDB" id="688827at2759"/>
<dbReference type="STRING" id="4540.A0A3L6TVI4"/>
<evidence type="ECO:0000313" key="2">
    <source>
        <dbReference type="EMBL" id="RLN43485.1"/>
    </source>
</evidence>
<feature type="compositionally biased region" description="Basic and acidic residues" evidence="1">
    <location>
        <begin position="163"/>
        <end position="174"/>
    </location>
</feature>
<dbReference type="PANTHER" id="PTHR33087:SF21">
    <property type="entry name" value="OS03G0782100 PROTEIN"/>
    <property type="match status" value="1"/>
</dbReference>
<feature type="region of interest" description="Disordered" evidence="1">
    <location>
        <begin position="226"/>
        <end position="257"/>
    </location>
</feature>
<dbReference type="Proteomes" id="UP000275267">
    <property type="component" value="Unassembled WGS sequence"/>
</dbReference>
<proteinExistence type="predicted"/>
<organism evidence="2 3">
    <name type="scientific">Panicum miliaceum</name>
    <name type="common">Proso millet</name>
    <name type="synonym">Broomcorn millet</name>
    <dbReference type="NCBI Taxonomy" id="4540"/>
    <lineage>
        <taxon>Eukaryota</taxon>
        <taxon>Viridiplantae</taxon>
        <taxon>Streptophyta</taxon>
        <taxon>Embryophyta</taxon>
        <taxon>Tracheophyta</taxon>
        <taxon>Spermatophyta</taxon>
        <taxon>Magnoliopsida</taxon>
        <taxon>Liliopsida</taxon>
        <taxon>Poales</taxon>
        <taxon>Poaceae</taxon>
        <taxon>PACMAD clade</taxon>
        <taxon>Panicoideae</taxon>
        <taxon>Panicodae</taxon>
        <taxon>Paniceae</taxon>
        <taxon>Panicinae</taxon>
        <taxon>Panicum</taxon>
        <taxon>Panicum sect. Panicum</taxon>
    </lineage>
</organism>
<keyword evidence="3" id="KW-1185">Reference proteome</keyword>
<protein>
    <submittedName>
        <fullName evidence="2">Uncharacterized protein</fullName>
    </submittedName>
</protein>
<dbReference type="InterPro" id="IPR053253">
    <property type="entry name" value="Sex_diff_modulator"/>
</dbReference>
<feature type="compositionally biased region" description="Acidic residues" evidence="1">
    <location>
        <begin position="248"/>
        <end position="257"/>
    </location>
</feature>